<dbReference type="Proteomes" id="UP000182771">
    <property type="component" value="Unassembled WGS sequence"/>
</dbReference>
<proteinExistence type="inferred from homology"/>
<dbReference type="EMBL" id="FNND01000007">
    <property type="protein sequence ID" value="SDX04256.1"/>
    <property type="molecule type" value="Genomic_DNA"/>
</dbReference>
<protein>
    <submittedName>
        <fullName evidence="8">Ferredoxin, 2Fe-2S</fullName>
    </submittedName>
</protein>
<evidence type="ECO:0000313" key="8">
    <source>
        <dbReference type="EMBL" id="SDX04256.1"/>
    </source>
</evidence>
<evidence type="ECO:0000256" key="2">
    <source>
        <dbReference type="ARBA" id="ARBA00022714"/>
    </source>
</evidence>
<dbReference type="PANTHER" id="PTHR23426:SF65">
    <property type="entry name" value="FERREDOXIN-2, MITOCHONDRIAL"/>
    <property type="match status" value="1"/>
</dbReference>
<keyword evidence="3" id="KW-0479">Metal-binding</keyword>
<evidence type="ECO:0000256" key="6">
    <source>
        <dbReference type="ARBA" id="ARBA00034078"/>
    </source>
</evidence>
<dbReference type="SUPFAM" id="SSF54292">
    <property type="entry name" value="2Fe-2S ferredoxin-like"/>
    <property type="match status" value="1"/>
</dbReference>
<evidence type="ECO:0000256" key="3">
    <source>
        <dbReference type="ARBA" id="ARBA00022723"/>
    </source>
</evidence>
<dbReference type="GO" id="GO:0140647">
    <property type="term" value="P:P450-containing electron transport chain"/>
    <property type="evidence" value="ECO:0007669"/>
    <property type="project" value="InterPro"/>
</dbReference>
<dbReference type="GO" id="GO:0046872">
    <property type="term" value="F:metal ion binding"/>
    <property type="evidence" value="ECO:0007669"/>
    <property type="project" value="UniProtKB-KW"/>
</dbReference>
<evidence type="ECO:0000256" key="4">
    <source>
        <dbReference type="ARBA" id="ARBA00023004"/>
    </source>
</evidence>
<keyword evidence="9" id="KW-1185">Reference proteome</keyword>
<evidence type="ECO:0000313" key="9">
    <source>
        <dbReference type="Proteomes" id="UP000182771"/>
    </source>
</evidence>
<gene>
    <name evidence="8" type="ORF">SAMN05444420_10737</name>
</gene>
<dbReference type="Gene3D" id="3.10.20.30">
    <property type="match status" value="1"/>
</dbReference>
<dbReference type="PANTHER" id="PTHR23426">
    <property type="entry name" value="FERREDOXIN/ADRENODOXIN"/>
    <property type="match status" value="1"/>
</dbReference>
<feature type="domain" description="2Fe-2S ferredoxin-type" evidence="7">
    <location>
        <begin position="10"/>
        <end position="117"/>
    </location>
</feature>
<keyword evidence="2" id="KW-0001">2Fe-2S</keyword>
<dbReference type="GO" id="GO:0009055">
    <property type="term" value="F:electron transfer activity"/>
    <property type="evidence" value="ECO:0007669"/>
    <property type="project" value="TreeGrafter"/>
</dbReference>
<comment type="caution">
    <text evidence="8">The sequence shown here is derived from an EMBL/GenBank/DDBJ whole genome shotgun (WGS) entry which is preliminary data.</text>
</comment>
<keyword evidence="5" id="KW-0411">Iron-sulfur</keyword>
<reference evidence="8 9" key="1">
    <citation type="submission" date="2016-10" db="EMBL/GenBank/DDBJ databases">
        <authorList>
            <person name="Varghese N."/>
            <person name="Submissions S."/>
        </authorList>
    </citation>
    <scope>NUCLEOTIDE SEQUENCE [LARGE SCALE GENOMIC DNA]</scope>
    <source>
        <strain evidence="8 9">DSM 11449</strain>
    </source>
</reference>
<sequence>MHSHTTDMSAEVNLKITDRNGVLFEVEAPTDMNMSLMEVIRAYAIAEDGEIGVCGGMAMCGSCQCYIMSDTPLPEIGPEEEAMLFETSYTKENSRLGCQIPITEDLEGLEVILAPYP</sequence>
<evidence type="ECO:0000256" key="1">
    <source>
        <dbReference type="ARBA" id="ARBA00010914"/>
    </source>
</evidence>
<keyword evidence="4" id="KW-0408">Iron</keyword>
<dbReference type="InterPro" id="IPR036010">
    <property type="entry name" value="2Fe-2S_ferredoxin-like_sf"/>
</dbReference>
<evidence type="ECO:0000256" key="5">
    <source>
        <dbReference type="ARBA" id="ARBA00023014"/>
    </source>
</evidence>
<accession>A0A1H2YGG1</accession>
<organism evidence="8 9">
    <name type="scientific">Capnocytophaga granulosa</name>
    <dbReference type="NCBI Taxonomy" id="45242"/>
    <lineage>
        <taxon>Bacteria</taxon>
        <taxon>Pseudomonadati</taxon>
        <taxon>Bacteroidota</taxon>
        <taxon>Flavobacteriia</taxon>
        <taxon>Flavobacteriales</taxon>
        <taxon>Flavobacteriaceae</taxon>
        <taxon>Capnocytophaga</taxon>
    </lineage>
</organism>
<dbReference type="InterPro" id="IPR001041">
    <property type="entry name" value="2Fe-2S_ferredoxin-type"/>
</dbReference>
<dbReference type="AlphaFoldDB" id="A0A1H2YGG1"/>
<comment type="cofactor">
    <cofactor evidence="6">
        <name>[2Fe-2S] cluster</name>
        <dbReference type="ChEBI" id="CHEBI:190135"/>
    </cofactor>
</comment>
<dbReference type="InterPro" id="IPR012675">
    <property type="entry name" value="Beta-grasp_dom_sf"/>
</dbReference>
<dbReference type="PROSITE" id="PS51085">
    <property type="entry name" value="2FE2S_FER_2"/>
    <property type="match status" value="1"/>
</dbReference>
<name>A0A1H2YGG1_9FLAO</name>
<dbReference type="GO" id="GO:0051537">
    <property type="term" value="F:2 iron, 2 sulfur cluster binding"/>
    <property type="evidence" value="ECO:0007669"/>
    <property type="project" value="UniProtKB-KW"/>
</dbReference>
<evidence type="ECO:0000259" key="7">
    <source>
        <dbReference type="PROSITE" id="PS51085"/>
    </source>
</evidence>
<dbReference type="InterPro" id="IPR001055">
    <property type="entry name" value="Adrenodoxin-like"/>
</dbReference>
<comment type="similarity">
    <text evidence="1">Belongs to the adrenodoxin/putidaredoxin family.</text>
</comment>